<dbReference type="AlphaFoldDB" id="A0AAJ6T9P9"/>
<evidence type="ECO:0000256" key="1">
    <source>
        <dbReference type="SAM" id="Phobius"/>
    </source>
</evidence>
<proteinExistence type="predicted"/>
<keyword evidence="2" id="KW-1185">Reference proteome</keyword>
<reference evidence="3" key="1">
    <citation type="submission" date="2025-08" db="UniProtKB">
        <authorList>
            <consortium name="RefSeq"/>
        </authorList>
    </citation>
    <scope>IDENTIFICATION</scope>
</reference>
<accession>A0AAJ6T9P9</accession>
<protein>
    <submittedName>
        <fullName evidence="3">Uncharacterized protein LOC105112521</fullName>
    </submittedName>
</protein>
<name>A0AAJ6T9P9_POPEU</name>
<feature type="transmembrane region" description="Helical" evidence="1">
    <location>
        <begin position="15"/>
        <end position="34"/>
    </location>
</feature>
<keyword evidence="1" id="KW-0472">Membrane</keyword>
<organism evidence="2 3">
    <name type="scientific">Populus euphratica</name>
    <name type="common">Euphrates poplar</name>
    <dbReference type="NCBI Taxonomy" id="75702"/>
    <lineage>
        <taxon>Eukaryota</taxon>
        <taxon>Viridiplantae</taxon>
        <taxon>Streptophyta</taxon>
        <taxon>Embryophyta</taxon>
        <taxon>Tracheophyta</taxon>
        <taxon>Spermatophyta</taxon>
        <taxon>Magnoliopsida</taxon>
        <taxon>eudicotyledons</taxon>
        <taxon>Gunneridae</taxon>
        <taxon>Pentapetalae</taxon>
        <taxon>rosids</taxon>
        <taxon>fabids</taxon>
        <taxon>Malpighiales</taxon>
        <taxon>Salicaceae</taxon>
        <taxon>Saliceae</taxon>
        <taxon>Populus</taxon>
    </lineage>
</organism>
<sequence length="151" mass="17322">MVCNMLEAAFVPMENISSCALCLWSIGLLGIWSVNPLKLHHRYKTQRISVITANAFIDMYAKCGVIHEAENRECQQLKSLLAEAEKNLSISDSAARRVRKLEKNEIFTLKLARALIDDIQDLRILVLYSGKEWNHLLHGKFQHNVIYMLLL</sequence>
<dbReference type="RefSeq" id="XP_011006550.1">
    <property type="nucleotide sequence ID" value="XM_011008248.1"/>
</dbReference>
<keyword evidence="1" id="KW-0812">Transmembrane</keyword>
<dbReference type="KEGG" id="peu:105112521"/>
<keyword evidence="1" id="KW-1133">Transmembrane helix</keyword>
<dbReference type="GeneID" id="105112521"/>
<evidence type="ECO:0000313" key="3">
    <source>
        <dbReference type="RefSeq" id="XP_011006550.1"/>
    </source>
</evidence>
<gene>
    <name evidence="3" type="primary">LOC105112521</name>
</gene>
<dbReference type="Proteomes" id="UP000694918">
    <property type="component" value="Unplaced"/>
</dbReference>
<evidence type="ECO:0000313" key="2">
    <source>
        <dbReference type="Proteomes" id="UP000694918"/>
    </source>
</evidence>